<evidence type="ECO:0000313" key="1">
    <source>
        <dbReference type="EMBL" id="VVC40933.1"/>
    </source>
</evidence>
<dbReference type="AlphaFoldDB" id="A0A5E4N8E4"/>
<organism evidence="1 2">
    <name type="scientific">Cinara cedri</name>
    <dbReference type="NCBI Taxonomy" id="506608"/>
    <lineage>
        <taxon>Eukaryota</taxon>
        <taxon>Metazoa</taxon>
        <taxon>Ecdysozoa</taxon>
        <taxon>Arthropoda</taxon>
        <taxon>Hexapoda</taxon>
        <taxon>Insecta</taxon>
        <taxon>Pterygota</taxon>
        <taxon>Neoptera</taxon>
        <taxon>Paraneoptera</taxon>
        <taxon>Hemiptera</taxon>
        <taxon>Sternorrhyncha</taxon>
        <taxon>Aphidomorpha</taxon>
        <taxon>Aphidoidea</taxon>
        <taxon>Aphididae</taxon>
        <taxon>Lachninae</taxon>
        <taxon>Cinara</taxon>
    </lineage>
</organism>
<evidence type="ECO:0000313" key="2">
    <source>
        <dbReference type="Proteomes" id="UP000325440"/>
    </source>
</evidence>
<keyword evidence="2" id="KW-1185">Reference proteome</keyword>
<proteinExistence type="predicted"/>
<reference evidence="1 2" key="1">
    <citation type="submission" date="2019-08" db="EMBL/GenBank/DDBJ databases">
        <authorList>
            <person name="Alioto T."/>
            <person name="Alioto T."/>
            <person name="Gomez Garrido J."/>
        </authorList>
    </citation>
    <scope>NUCLEOTIDE SEQUENCE [LARGE SCALE GENOMIC DNA]</scope>
</reference>
<accession>A0A5E4N8E4</accession>
<sequence length="134" mass="15786">MNGLNIESVKNSYKAIIQALEEEIENEDGREVNEAFGILTNLKSGRFIVYLFILHELWCQVEIFAKDNKISIQTPFKECKRKRQEPHNLKHFDTTATTTTAVDQFLQLNFEESLFFVDYYKDFMNVSKDDYSQK</sequence>
<dbReference type="Proteomes" id="UP000325440">
    <property type="component" value="Unassembled WGS sequence"/>
</dbReference>
<name>A0A5E4N8E4_9HEMI</name>
<protein>
    <submittedName>
        <fullName evidence="1">Uncharacterized protein</fullName>
    </submittedName>
</protein>
<gene>
    <name evidence="1" type="ORF">CINCED_3A010134</name>
</gene>
<dbReference type="EMBL" id="CABPRJ010001910">
    <property type="protein sequence ID" value="VVC40933.1"/>
    <property type="molecule type" value="Genomic_DNA"/>
</dbReference>
<dbReference type="OrthoDB" id="6603716at2759"/>